<keyword evidence="5" id="KW-0539">Nucleus</keyword>
<dbReference type="GO" id="GO:0006355">
    <property type="term" value="P:regulation of DNA-templated transcription"/>
    <property type="evidence" value="ECO:0007669"/>
    <property type="project" value="InterPro"/>
</dbReference>
<evidence type="ECO:0000256" key="6">
    <source>
        <dbReference type="SAM" id="MobiDB-lite"/>
    </source>
</evidence>
<dbReference type="InterPro" id="IPR038217">
    <property type="entry name" value="MRG_C_sf"/>
</dbReference>
<feature type="domain" description="MRG" evidence="7">
    <location>
        <begin position="144"/>
        <end position="326"/>
    </location>
</feature>
<dbReference type="AlphaFoldDB" id="E3MUQ6"/>
<name>E3MUQ6_CAERE</name>
<keyword evidence="10" id="KW-1185">Reference proteome</keyword>
<dbReference type="HOGENOM" id="CLU_039566_0_0_1"/>
<dbReference type="InParanoid" id="E3MUQ6"/>
<evidence type="ECO:0000256" key="1">
    <source>
        <dbReference type="ARBA" id="ARBA00004123"/>
    </source>
</evidence>
<accession>E3MUQ6</accession>
<keyword evidence="2" id="KW-0156">Chromatin regulator</keyword>
<dbReference type="STRING" id="31234.E3MUQ6"/>
<dbReference type="Gene3D" id="2.30.30.140">
    <property type="match status" value="1"/>
</dbReference>
<dbReference type="PANTHER" id="PTHR10880">
    <property type="entry name" value="MORTALITY FACTOR 4-LIKE PROTEIN"/>
    <property type="match status" value="1"/>
</dbReference>
<dbReference type="OMA" id="FRASAHY"/>
<organism evidence="10">
    <name type="scientific">Caenorhabditis remanei</name>
    <name type="common">Caenorhabditis vulgaris</name>
    <dbReference type="NCBI Taxonomy" id="31234"/>
    <lineage>
        <taxon>Eukaryota</taxon>
        <taxon>Metazoa</taxon>
        <taxon>Ecdysozoa</taxon>
        <taxon>Nematoda</taxon>
        <taxon>Chromadorea</taxon>
        <taxon>Rhabditida</taxon>
        <taxon>Rhabditina</taxon>
        <taxon>Rhabditomorpha</taxon>
        <taxon>Rhabditoidea</taxon>
        <taxon>Rhabditidae</taxon>
        <taxon>Peloderinae</taxon>
        <taxon>Caenorhabditis</taxon>
    </lineage>
</organism>
<evidence type="ECO:0000313" key="10">
    <source>
        <dbReference type="Proteomes" id="UP000008281"/>
    </source>
</evidence>
<dbReference type="GO" id="GO:0035267">
    <property type="term" value="C:NuA4 histone acetyltransferase complex"/>
    <property type="evidence" value="ECO:0007669"/>
    <property type="project" value="TreeGrafter"/>
</dbReference>
<dbReference type="Pfam" id="PF05712">
    <property type="entry name" value="MRG"/>
    <property type="match status" value="1"/>
</dbReference>
<dbReference type="InterPro" id="IPR016197">
    <property type="entry name" value="Chromo-like_dom_sf"/>
</dbReference>
<dbReference type="Gene3D" id="1.10.274.30">
    <property type="entry name" value="MRG domain"/>
    <property type="match status" value="1"/>
</dbReference>
<feature type="domain" description="Tudor-knot" evidence="8">
    <location>
        <begin position="10"/>
        <end position="56"/>
    </location>
</feature>
<feature type="region of interest" description="Disordered" evidence="6">
    <location>
        <begin position="66"/>
        <end position="139"/>
    </location>
</feature>
<evidence type="ECO:0000256" key="3">
    <source>
        <dbReference type="ARBA" id="ARBA00023015"/>
    </source>
</evidence>
<evidence type="ECO:0000259" key="8">
    <source>
        <dbReference type="Pfam" id="PF11717"/>
    </source>
</evidence>
<dbReference type="EMBL" id="DS268480">
    <property type="protein sequence ID" value="EFP09807.1"/>
    <property type="molecule type" value="Genomic_DNA"/>
</dbReference>
<feature type="compositionally biased region" description="Basic residues" evidence="6">
    <location>
        <begin position="107"/>
        <end position="119"/>
    </location>
</feature>
<dbReference type="InterPro" id="IPR008676">
    <property type="entry name" value="MRG"/>
</dbReference>
<dbReference type="InterPro" id="IPR026541">
    <property type="entry name" value="MRG_dom"/>
</dbReference>
<evidence type="ECO:0000256" key="5">
    <source>
        <dbReference type="ARBA" id="ARBA00023242"/>
    </source>
</evidence>
<dbReference type="PROSITE" id="PS51640">
    <property type="entry name" value="MRG"/>
    <property type="match status" value="1"/>
</dbReference>
<dbReference type="InterPro" id="IPR025995">
    <property type="entry name" value="Tudor-knot"/>
</dbReference>
<dbReference type="GO" id="GO:0006325">
    <property type="term" value="P:chromatin organization"/>
    <property type="evidence" value="ECO:0007669"/>
    <property type="project" value="UniProtKB-KW"/>
</dbReference>
<evidence type="ECO:0000256" key="4">
    <source>
        <dbReference type="ARBA" id="ARBA00023163"/>
    </source>
</evidence>
<protein>
    <submittedName>
        <fullName evidence="9">Uncharacterized protein</fullName>
    </submittedName>
</protein>
<dbReference type="Pfam" id="PF11717">
    <property type="entry name" value="Tudor-knot"/>
    <property type="match status" value="1"/>
</dbReference>
<evidence type="ECO:0000256" key="2">
    <source>
        <dbReference type="ARBA" id="ARBA00022853"/>
    </source>
</evidence>
<evidence type="ECO:0000259" key="7">
    <source>
        <dbReference type="Pfam" id="PF05712"/>
    </source>
</evidence>
<dbReference type="Proteomes" id="UP000008281">
    <property type="component" value="Unassembled WGS sequence"/>
</dbReference>
<keyword evidence="4" id="KW-0804">Transcription</keyword>
<dbReference type="PANTHER" id="PTHR10880:SF48">
    <property type="entry name" value="MORTALITY FACTOR 4 LIKE 2"/>
    <property type="match status" value="1"/>
</dbReference>
<sequence length="342" mass="39102">MSAAEPIFAVNEKCVCLYQETVPYEAKIMGMKEVNGIQHYLVHYQGYGRRHDEKIPFGSNRLHKGTVDEYRRANGIVDDDRRKATRTPKTPKTPAAPDTPVSPITKSNKRKGPGRRQNRVKPTPVPMDFDEQGDEGPPAKRVYNQTTEFELSPPLIQLLNDDWLMVKQLQMTVKNHAGPSIDEIIKQYIRTISVNNEELREFEDGENHETLDIALIHSARSLVDDFNSDLGFRLLYPSERSQYNDLVQKEAMASGVSFEEVGYFGFRASAHYGIIHLVRLISRLPKVTANVQINGGRMTNIRIGISSITEFLTNHMKTFFREKAHYRSQYEDDENEEAENSI</sequence>
<evidence type="ECO:0000313" key="9">
    <source>
        <dbReference type="EMBL" id="EFP09807.1"/>
    </source>
</evidence>
<gene>
    <name evidence="9" type="ORF">CRE_21323</name>
</gene>
<dbReference type="GO" id="GO:0005634">
    <property type="term" value="C:nucleus"/>
    <property type="evidence" value="ECO:0007669"/>
    <property type="project" value="UniProtKB-SubCell"/>
</dbReference>
<dbReference type="eggNOG" id="KOG3001">
    <property type="taxonomic scope" value="Eukaryota"/>
</dbReference>
<dbReference type="SUPFAM" id="SSF54160">
    <property type="entry name" value="Chromo domain-like"/>
    <property type="match status" value="1"/>
</dbReference>
<proteinExistence type="predicted"/>
<comment type="subcellular location">
    <subcellularLocation>
        <location evidence="1">Nucleus</location>
    </subcellularLocation>
</comment>
<dbReference type="OrthoDB" id="124855at2759"/>
<reference evidence="9" key="1">
    <citation type="submission" date="2007-07" db="EMBL/GenBank/DDBJ databases">
        <title>PCAP assembly of the Caenorhabditis remanei genome.</title>
        <authorList>
            <consortium name="The Caenorhabditis remanei Sequencing Consortium"/>
            <person name="Wilson R.K."/>
        </authorList>
    </citation>
    <scope>NUCLEOTIDE SEQUENCE [LARGE SCALE GENOMIC DNA]</scope>
    <source>
        <strain evidence="9">PB4641</strain>
    </source>
</reference>
<keyword evidence="3" id="KW-0805">Transcription regulation</keyword>
<feature type="compositionally biased region" description="Basic and acidic residues" evidence="6">
    <location>
        <begin position="66"/>
        <end position="82"/>
    </location>
</feature>
<feature type="compositionally biased region" description="Low complexity" evidence="6">
    <location>
        <begin position="87"/>
        <end position="99"/>
    </location>
</feature>